<dbReference type="Proteomes" id="UP001158045">
    <property type="component" value="Unassembled WGS sequence"/>
</dbReference>
<accession>A0ABT6NBF0</accession>
<evidence type="ECO:0008006" key="4">
    <source>
        <dbReference type="Google" id="ProtNLM"/>
    </source>
</evidence>
<feature type="transmembrane region" description="Helical" evidence="1">
    <location>
        <begin position="34"/>
        <end position="53"/>
    </location>
</feature>
<dbReference type="EMBL" id="JARYZI010000003">
    <property type="protein sequence ID" value="MDH8677749.1"/>
    <property type="molecule type" value="Genomic_DNA"/>
</dbReference>
<reference evidence="2 3" key="1">
    <citation type="submission" date="2023-04" db="EMBL/GenBank/DDBJ databases">
        <title>Fusibacter bizertensis strain WBS, isolated from littoral bottom sediments of the Arctic seas - biochemical and genomic analysis.</title>
        <authorList>
            <person name="Brioukhanov A.L."/>
        </authorList>
    </citation>
    <scope>NUCLEOTIDE SEQUENCE [LARGE SCALE GENOMIC DNA]</scope>
    <source>
        <strain evidence="2 3">WBS</strain>
    </source>
</reference>
<keyword evidence="1" id="KW-0472">Membrane</keyword>
<comment type="caution">
    <text evidence="2">The sequence shown here is derived from an EMBL/GenBank/DDBJ whole genome shotgun (WGS) entry which is preliminary data.</text>
</comment>
<sequence length="55" mass="6197">MGDYKLTRRGLLSVLLLLVLAVFSLVKGSIYLAVFTFVFCCIILAITLYEVLINR</sequence>
<protein>
    <recommendedName>
        <fullName evidence="4">Phosphatidate cytidylyltransferase</fullName>
    </recommendedName>
</protein>
<organism evidence="2 3">
    <name type="scientific">Fusibacter bizertensis</name>
    <dbReference type="NCBI Taxonomy" id="1488331"/>
    <lineage>
        <taxon>Bacteria</taxon>
        <taxon>Bacillati</taxon>
        <taxon>Bacillota</taxon>
        <taxon>Clostridia</taxon>
        <taxon>Eubacteriales</taxon>
        <taxon>Eubacteriales Family XII. Incertae Sedis</taxon>
        <taxon>Fusibacter</taxon>
    </lineage>
</organism>
<evidence type="ECO:0000313" key="3">
    <source>
        <dbReference type="Proteomes" id="UP001158045"/>
    </source>
</evidence>
<keyword evidence="1" id="KW-0812">Transmembrane</keyword>
<keyword evidence="1" id="KW-1133">Transmembrane helix</keyword>
<evidence type="ECO:0000313" key="2">
    <source>
        <dbReference type="EMBL" id="MDH8677749.1"/>
    </source>
</evidence>
<name>A0ABT6NBF0_9FIRM</name>
<proteinExistence type="predicted"/>
<evidence type="ECO:0000256" key="1">
    <source>
        <dbReference type="SAM" id="Phobius"/>
    </source>
</evidence>
<gene>
    <name evidence="2" type="ORF">QE109_06300</name>
</gene>
<keyword evidence="3" id="KW-1185">Reference proteome</keyword>
<dbReference type="RefSeq" id="WP_281093570.1">
    <property type="nucleotide sequence ID" value="NZ_JARYZI010000003.1"/>
</dbReference>